<keyword evidence="2" id="KW-0812">Transmembrane</keyword>
<gene>
    <name evidence="3" type="ORF">BN12_1280006</name>
</gene>
<organism evidence="3 4">
    <name type="scientific">Nostocoides japonicum T1-X7</name>
    <dbReference type="NCBI Taxonomy" id="1194083"/>
    <lineage>
        <taxon>Bacteria</taxon>
        <taxon>Bacillati</taxon>
        <taxon>Actinomycetota</taxon>
        <taxon>Actinomycetes</taxon>
        <taxon>Micrococcales</taxon>
        <taxon>Intrasporangiaceae</taxon>
        <taxon>Nostocoides</taxon>
    </lineage>
</organism>
<evidence type="ECO:0000313" key="3">
    <source>
        <dbReference type="EMBL" id="CCH76452.1"/>
    </source>
</evidence>
<dbReference type="EMBL" id="CAJB01000033">
    <property type="protein sequence ID" value="CCH76452.1"/>
    <property type="molecule type" value="Genomic_DNA"/>
</dbReference>
<comment type="caution">
    <text evidence="3">The sequence shown here is derived from an EMBL/GenBank/DDBJ whole genome shotgun (WGS) entry which is preliminary data.</text>
</comment>
<proteinExistence type="predicted"/>
<protein>
    <submittedName>
        <fullName evidence="3">Uncharacterized protein</fullName>
    </submittedName>
</protein>
<reference evidence="3 4" key="1">
    <citation type="journal article" date="2013" name="ISME J.">
        <title>A metabolic model for members of the genus Tetrasphaera involved in enhanced biological phosphorus removal.</title>
        <authorList>
            <person name="Kristiansen R."/>
            <person name="Nguyen H.T.T."/>
            <person name="Saunders A.M."/>
            <person name="Nielsen J.L."/>
            <person name="Wimmer R."/>
            <person name="Le V.Q."/>
            <person name="McIlroy S.J."/>
            <person name="Petrovski S."/>
            <person name="Seviour R.J."/>
            <person name="Calteau A."/>
            <person name="Nielsen K.L."/>
            <person name="Nielsen P.H."/>
        </authorList>
    </citation>
    <scope>NUCLEOTIDE SEQUENCE [LARGE SCALE GENOMIC DNA]</scope>
    <source>
        <strain evidence="3 4">T1-X7</strain>
    </source>
</reference>
<sequence>MSQQPGPDERLETSPTEPIDTTKDTAMSDPTPTEQLDLGTRELPEQGPADPSGPAVTGGSEGTPWAGDAVEASAAGDSRQTPAGDASEATPAGGRRSTPFDDLFGTGPTGTLPPEAPTPSPSPQANPVYAAPGRVWKVGPSVATVLAGLACLVIAGLALVSEITDVDIDWSVTGPGLVLGLGLVLVLLGLLGMARRHGRRS</sequence>
<dbReference type="Proteomes" id="UP000035721">
    <property type="component" value="Unassembled WGS sequence"/>
</dbReference>
<feature type="compositionally biased region" description="Polar residues" evidence="1">
    <location>
        <begin position="24"/>
        <end position="34"/>
    </location>
</feature>
<keyword evidence="2" id="KW-0472">Membrane</keyword>
<name>A0A077LUS0_9MICO</name>
<keyword evidence="4" id="KW-1185">Reference proteome</keyword>
<dbReference type="STRING" id="1194083.BN12_1280006"/>
<dbReference type="AlphaFoldDB" id="A0A077LUS0"/>
<feature type="region of interest" description="Disordered" evidence="1">
    <location>
        <begin position="1"/>
        <end position="126"/>
    </location>
</feature>
<accession>A0A077LUS0</accession>
<evidence type="ECO:0000313" key="4">
    <source>
        <dbReference type="Proteomes" id="UP000035721"/>
    </source>
</evidence>
<feature type="transmembrane region" description="Helical" evidence="2">
    <location>
        <begin position="172"/>
        <end position="194"/>
    </location>
</feature>
<keyword evidence="2" id="KW-1133">Transmembrane helix</keyword>
<feature type="compositionally biased region" description="Pro residues" evidence="1">
    <location>
        <begin position="114"/>
        <end position="124"/>
    </location>
</feature>
<dbReference type="RefSeq" id="WP_048553230.1">
    <property type="nucleotide sequence ID" value="NZ_HF570958.1"/>
</dbReference>
<feature type="transmembrane region" description="Helical" evidence="2">
    <location>
        <begin position="142"/>
        <end position="160"/>
    </location>
</feature>
<evidence type="ECO:0000256" key="1">
    <source>
        <dbReference type="SAM" id="MobiDB-lite"/>
    </source>
</evidence>
<evidence type="ECO:0000256" key="2">
    <source>
        <dbReference type="SAM" id="Phobius"/>
    </source>
</evidence>